<evidence type="ECO:0000256" key="15">
    <source>
        <dbReference type="ARBA" id="ARBA00023316"/>
    </source>
</evidence>
<keyword evidence="13" id="KW-0464">Manganese</keyword>
<evidence type="ECO:0000256" key="12">
    <source>
        <dbReference type="ARBA" id="ARBA00022984"/>
    </source>
</evidence>
<comment type="function">
    <text evidence="17">Involved in cell wall formation. Catalyzes the final step in the synthesis of UDP-N-acetylmuramoyl-pentapeptide, the precursor of murein.</text>
</comment>
<keyword evidence="15 16" id="KW-0961">Cell wall biogenesis/degradation</keyword>
<dbReference type="HAMAP" id="MF_02019">
    <property type="entry name" value="MurF"/>
    <property type="match status" value="1"/>
</dbReference>
<evidence type="ECO:0000256" key="17">
    <source>
        <dbReference type="HAMAP-Rule" id="MF_02019"/>
    </source>
</evidence>
<evidence type="ECO:0000313" key="19">
    <source>
        <dbReference type="EMBL" id="TCV95307.1"/>
    </source>
</evidence>
<dbReference type="GO" id="GO:0008716">
    <property type="term" value="F:D-alanine-D-alanine ligase activity"/>
    <property type="evidence" value="ECO:0007669"/>
    <property type="project" value="UniProtKB-UniRule"/>
</dbReference>
<dbReference type="PANTHER" id="PTHR43024">
    <property type="entry name" value="UDP-N-ACETYLMURAMOYL-TRIPEPTIDE--D-ALANYL-D-ALANINE LIGASE"/>
    <property type="match status" value="1"/>
</dbReference>
<comment type="cofactor">
    <cofactor evidence="1">
        <name>Mn(2+)</name>
        <dbReference type="ChEBI" id="CHEBI:29035"/>
    </cofactor>
</comment>
<dbReference type="GeneID" id="98917012"/>
<protein>
    <recommendedName>
        <fullName evidence="16 17">Multifunctional fusion protein</fullName>
    </recommendedName>
    <domain>
        <recommendedName>
            <fullName evidence="16">D-alanine--D-alanine ligase</fullName>
            <ecNumber evidence="16">6.3.2.4</ecNumber>
        </recommendedName>
        <alternativeName>
            <fullName evidence="16">D-Ala-D-Ala ligase</fullName>
        </alternativeName>
        <alternativeName>
            <fullName evidence="16">D-alanylalanine synthetase</fullName>
        </alternativeName>
    </domain>
    <domain>
        <recommendedName>
            <fullName evidence="17">UDP-N-acetylmuramoyl-tripeptide--D-alanyl-D-alanine ligase</fullName>
            <ecNumber evidence="17">6.3.2.10</ecNumber>
        </recommendedName>
        <alternativeName>
            <fullName evidence="17">D-alanyl-D-alanine-adding enzyme</fullName>
        </alternativeName>
    </domain>
</protein>
<dbReference type="GO" id="GO:0008360">
    <property type="term" value="P:regulation of cell shape"/>
    <property type="evidence" value="ECO:0007669"/>
    <property type="project" value="UniProtKB-KW"/>
</dbReference>
<accession>A0A4R3YR49</accession>
<dbReference type="PROSITE" id="PS00844">
    <property type="entry name" value="DALA_DALA_LIGASE_2"/>
    <property type="match status" value="1"/>
</dbReference>
<dbReference type="GO" id="GO:0005524">
    <property type="term" value="F:ATP binding"/>
    <property type="evidence" value="ECO:0007669"/>
    <property type="project" value="UniProtKB-UniRule"/>
</dbReference>
<dbReference type="InterPro" id="IPR011127">
    <property type="entry name" value="Dala_Dala_lig_N"/>
</dbReference>
<dbReference type="GO" id="GO:0071555">
    <property type="term" value="P:cell wall organization"/>
    <property type="evidence" value="ECO:0007669"/>
    <property type="project" value="UniProtKB-KW"/>
</dbReference>
<keyword evidence="8 17" id="KW-0547">Nucleotide-binding</keyword>
<comment type="caution">
    <text evidence="19">The sequence shown here is derived from an EMBL/GenBank/DDBJ whole genome shotgun (WGS) entry which is preliminary data.</text>
</comment>
<dbReference type="GO" id="GO:0009252">
    <property type="term" value="P:peptidoglycan biosynthetic process"/>
    <property type="evidence" value="ECO:0007669"/>
    <property type="project" value="UniProtKB-UniRule"/>
</dbReference>
<dbReference type="InterPro" id="IPR004101">
    <property type="entry name" value="Mur_ligase_C"/>
</dbReference>
<evidence type="ECO:0000256" key="7">
    <source>
        <dbReference type="ARBA" id="ARBA00022723"/>
    </source>
</evidence>
<dbReference type="Pfam" id="PF02875">
    <property type="entry name" value="Mur_ligase_C"/>
    <property type="match status" value="1"/>
</dbReference>
<comment type="catalytic activity">
    <reaction evidence="16">
        <text>2 D-alanine + ATP = D-alanyl-D-alanine + ADP + phosphate + H(+)</text>
        <dbReference type="Rhea" id="RHEA:11224"/>
        <dbReference type="ChEBI" id="CHEBI:15378"/>
        <dbReference type="ChEBI" id="CHEBI:30616"/>
        <dbReference type="ChEBI" id="CHEBI:43474"/>
        <dbReference type="ChEBI" id="CHEBI:57416"/>
        <dbReference type="ChEBI" id="CHEBI:57822"/>
        <dbReference type="ChEBI" id="CHEBI:456216"/>
        <dbReference type="EC" id="6.3.2.4"/>
    </reaction>
</comment>
<evidence type="ECO:0000256" key="3">
    <source>
        <dbReference type="ARBA" id="ARBA00010871"/>
    </source>
</evidence>
<dbReference type="InterPro" id="IPR000291">
    <property type="entry name" value="D-Ala_lig_Van_CS"/>
</dbReference>
<keyword evidence="6 17" id="KW-0132">Cell division</keyword>
<dbReference type="GO" id="GO:0051301">
    <property type="term" value="P:cell division"/>
    <property type="evidence" value="ECO:0007669"/>
    <property type="project" value="UniProtKB-KW"/>
</dbReference>
<name>A0A4R3YR49_9FIRM</name>
<reference evidence="19 20" key="1">
    <citation type="submission" date="2019-03" db="EMBL/GenBank/DDBJ databases">
        <title>Genomic Encyclopedia of Type Strains, Phase IV (KMG-IV): sequencing the most valuable type-strain genomes for metagenomic binning, comparative biology and taxonomic classification.</title>
        <authorList>
            <person name="Goeker M."/>
        </authorList>
    </citation>
    <scope>NUCLEOTIDE SEQUENCE [LARGE SCALE GENOMIC DNA]</scope>
    <source>
        <strain evidence="19 20">DSM 29487</strain>
    </source>
</reference>
<dbReference type="InterPro" id="IPR005905">
    <property type="entry name" value="D_ala_D_ala"/>
</dbReference>
<dbReference type="Gene3D" id="3.40.50.20">
    <property type="match status" value="1"/>
</dbReference>
<dbReference type="InterPro" id="IPR036615">
    <property type="entry name" value="Mur_ligase_C_dom_sf"/>
</dbReference>
<dbReference type="GO" id="GO:0008766">
    <property type="term" value="F:UDP-N-acetylmuramoylalanyl-D-glutamyl-2,6-diaminopimelate-D-alanyl-D-alanine ligase activity"/>
    <property type="evidence" value="ECO:0007669"/>
    <property type="project" value="RHEA"/>
</dbReference>
<proteinExistence type="inferred from homology"/>
<evidence type="ECO:0000256" key="14">
    <source>
        <dbReference type="ARBA" id="ARBA00023306"/>
    </source>
</evidence>
<comment type="function">
    <text evidence="16">Cell wall formation.</text>
</comment>
<keyword evidence="20" id="KW-1185">Reference proteome</keyword>
<comment type="similarity">
    <text evidence="3 16">Belongs to the D-alanine--D-alanine ligase family.</text>
</comment>
<evidence type="ECO:0000256" key="9">
    <source>
        <dbReference type="ARBA" id="ARBA00022840"/>
    </source>
</evidence>
<dbReference type="Gene3D" id="3.40.1190.10">
    <property type="entry name" value="Mur-like, catalytic domain"/>
    <property type="match status" value="1"/>
</dbReference>
<dbReference type="InterPro" id="IPR000713">
    <property type="entry name" value="Mur_ligase_N"/>
</dbReference>
<evidence type="ECO:0000256" key="13">
    <source>
        <dbReference type="ARBA" id="ARBA00023211"/>
    </source>
</evidence>
<evidence type="ECO:0000313" key="20">
    <source>
        <dbReference type="Proteomes" id="UP000295515"/>
    </source>
</evidence>
<dbReference type="PROSITE" id="PS00843">
    <property type="entry name" value="DALA_DALA_LIGASE_1"/>
    <property type="match status" value="1"/>
</dbReference>
<keyword evidence="4 16" id="KW-0963">Cytoplasm</keyword>
<dbReference type="RefSeq" id="WP_102135692.1">
    <property type="nucleotide sequence ID" value="NZ_JANKBF010000016.1"/>
</dbReference>
<comment type="pathway">
    <text evidence="16">Cell wall biogenesis; peptidoglycan biosynthesis.</text>
</comment>
<dbReference type="Pfam" id="PF01225">
    <property type="entry name" value="Mur_ligase"/>
    <property type="match status" value="1"/>
</dbReference>
<dbReference type="InterPro" id="IPR016185">
    <property type="entry name" value="PreATP-grasp_dom_sf"/>
</dbReference>
<keyword evidence="10" id="KW-0460">Magnesium</keyword>
<sequence>MLIKEIIDATNGKLLSGNLDDDILGFTQDTRKIKEGDLYIPLIGEKSDGHAYIEQAFQQGASSIITSQVVDYPDKNVILVEDTLQAMSDMARYLRLHRNVKVVGITGSVGKTSTKDMIYSVVSTKYKTLKTLGNYNNHIGLPLTMLRYQDEEVMILEMGMNHLGEIDHLTHIACPDIAAITNVGTAHIGELGSRENILKAKMEIVNALAKQGTLVINDDNDMLHTVSLSDHHLLRVGQNDGCDLKARNVDLRLEESYFDIDYQGKTYQVHVPVSGIHFVYNALIAIAIGLTLDIDMERCIEGVEHFELTKNRMDVLDLADGIKVIDGTYNANLDSMKSSLDVLGQYQTRKIAVLADMLELGEYEQALHEEVGQYVVEKGIDELLCVGKACQYMVDKAQELGLKQAYHFEDNQALIEYLDELLEKDDVLLVKGSNGMHLKEVVEHLKERKAMKKLLVICGGQSTEHIISRMSCTSVLNNIHLEKYELTLAGIDKDGTWYLLDQNQEDLAKDTWLDNALPIEDIYGLLKKQDVVFPVLHGQYGEDGTIQGLLELAQVPYVGCRTMGSSVAMDKIYTKKILETVGIPQVQSLYVKKRYDGTLVVVDHEFNESTDIIQAVKDKMGFPCFMKASRSGSSVGCYRVDKEEDFYDKLNETAKYDSHIVIEECVDCIELETAVLGNDDPIVSRVGQIMPHGEFYTFESKYEDEESKTCIPALVDEKIQEEIRGYALKVFKAIDGHGLSRVDFFLDKKTNKVYLNEINTMPGFTRISMYPQLMADYGIAYSDLIDKLIDLAFDR</sequence>
<dbReference type="EMBL" id="SMCQ01000018">
    <property type="protein sequence ID" value="TCV95307.1"/>
    <property type="molecule type" value="Genomic_DNA"/>
</dbReference>
<dbReference type="FunFam" id="3.30.470.20:FF:000008">
    <property type="entry name" value="D-alanine--D-alanine ligase"/>
    <property type="match status" value="1"/>
</dbReference>
<gene>
    <name evidence="17" type="primary">murF</name>
    <name evidence="16" type="synonym">ddl</name>
    <name evidence="19" type="ORF">EDD60_11826</name>
</gene>
<comment type="catalytic activity">
    <reaction evidence="17">
        <text>D-alanyl-D-alanine + UDP-N-acetyl-alpha-D-muramoyl-L-alanyl-gamma-D-glutamyl-meso-2,6-diaminopimelate + ATP = UDP-N-acetyl-alpha-D-muramoyl-L-alanyl-gamma-D-glutamyl-meso-2,6-diaminopimeloyl-D-alanyl-D-alanine + ADP + phosphate + H(+)</text>
        <dbReference type="Rhea" id="RHEA:28374"/>
        <dbReference type="ChEBI" id="CHEBI:15378"/>
        <dbReference type="ChEBI" id="CHEBI:30616"/>
        <dbReference type="ChEBI" id="CHEBI:43474"/>
        <dbReference type="ChEBI" id="CHEBI:57822"/>
        <dbReference type="ChEBI" id="CHEBI:61386"/>
        <dbReference type="ChEBI" id="CHEBI:83905"/>
        <dbReference type="ChEBI" id="CHEBI:456216"/>
        <dbReference type="EC" id="6.3.2.10"/>
    </reaction>
</comment>
<evidence type="ECO:0000256" key="2">
    <source>
        <dbReference type="ARBA" id="ARBA00001946"/>
    </source>
</evidence>
<dbReference type="SUPFAM" id="SSF52440">
    <property type="entry name" value="PreATP-grasp domain"/>
    <property type="match status" value="1"/>
</dbReference>
<dbReference type="SUPFAM" id="SSF56059">
    <property type="entry name" value="Glutathione synthetase ATP-binding domain-like"/>
    <property type="match status" value="1"/>
</dbReference>
<keyword evidence="7" id="KW-0479">Metal-binding</keyword>
<dbReference type="EC" id="6.3.2.10" evidence="17"/>
<dbReference type="HAMAP" id="MF_00047">
    <property type="entry name" value="Dala_Dala_lig"/>
    <property type="match status" value="1"/>
</dbReference>
<feature type="domain" description="ATP-grasp" evidence="18">
    <location>
        <begin position="575"/>
        <end position="790"/>
    </location>
</feature>
<dbReference type="GO" id="GO:0046872">
    <property type="term" value="F:metal ion binding"/>
    <property type="evidence" value="ECO:0007669"/>
    <property type="project" value="UniProtKB-KW"/>
</dbReference>
<dbReference type="InterPro" id="IPR005863">
    <property type="entry name" value="UDP-N-AcMur_synth"/>
</dbReference>
<dbReference type="SUPFAM" id="SSF53623">
    <property type="entry name" value="MurD-like peptide ligases, catalytic domain"/>
    <property type="match status" value="1"/>
</dbReference>
<dbReference type="Pfam" id="PF08245">
    <property type="entry name" value="Mur_ligase_M"/>
    <property type="match status" value="1"/>
</dbReference>
<feature type="binding site" evidence="17">
    <location>
        <begin position="107"/>
        <end position="113"/>
    </location>
    <ligand>
        <name>ATP</name>
        <dbReference type="ChEBI" id="CHEBI:30616"/>
    </ligand>
</feature>
<dbReference type="InterPro" id="IPR011761">
    <property type="entry name" value="ATP-grasp"/>
</dbReference>
<dbReference type="NCBIfam" id="TIGR01205">
    <property type="entry name" value="D_ala_D_alaTIGR"/>
    <property type="match status" value="1"/>
</dbReference>
<dbReference type="SUPFAM" id="SSF63418">
    <property type="entry name" value="MurE/MurF N-terminal domain"/>
    <property type="match status" value="1"/>
</dbReference>
<comment type="similarity">
    <text evidence="17">Belongs to the MurCDEF family. MurF subfamily.</text>
</comment>
<evidence type="ECO:0000256" key="4">
    <source>
        <dbReference type="ARBA" id="ARBA00022490"/>
    </source>
</evidence>
<dbReference type="EC" id="6.3.2.4" evidence="16"/>
<evidence type="ECO:0000256" key="10">
    <source>
        <dbReference type="ARBA" id="ARBA00022842"/>
    </source>
</evidence>
<evidence type="ECO:0000259" key="18">
    <source>
        <dbReference type="PROSITE" id="PS50975"/>
    </source>
</evidence>
<organism evidence="19 20">
    <name type="scientific">Longibaculum muris</name>
    <dbReference type="NCBI Taxonomy" id="1796628"/>
    <lineage>
        <taxon>Bacteria</taxon>
        <taxon>Bacillati</taxon>
        <taxon>Bacillota</taxon>
        <taxon>Erysipelotrichia</taxon>
        <taxon>Erysipelotrichales</taxon>
        <taxon>Coprobacillaceae</taxon>
        <taxon>Longibaculum</taxon>
    </lineage>
</organism>
<dbReference type="Gene3D" id="3.90.190.20">
    <property type="entry name" value="Mur ligase, C-terminal domain"/>
    <property type="match status" value="1"/>
</dbReference>
<keyword evidence="12 16" id="KW-0573">Peptidoglycan synthesis</keyword>
<evidence type="ECO:0000256" key="5">
    <source>
        <dbReference type="ARBA" id="ARBA00022598"/>
    </source>
</evidence>
<dbReference type="PROSITE" id="PS50975">
    <property type="entry name" value="ATP_GRASP"/>
    <property type="match status" value="1"/>
</dbReference>
<dbReference type="Gene3D" id="3.30.1490.20">
    <property type="entry name" value="ATP-grasp fold, A domain"/>
    <property type="match status" value="1"/>
</dbReference>
<dbReference type="GO" id="GO:0047480">
    <property type="term" value="F:UDP-N-acetylmuramoyl-tripeptide-D-alanyl-D-alanine ligase activity"/>
    <property type="evidence" value="ECO:0007669"/>
    <property type="project" value="UniProtKB-UniRule"/>
</dbReference>
<dbReference type="AlphaFoldDB" id="A0A4R3YR49"/>
<dbReference type="InterPro" id="IPR013815">
    <property type="entry name" value="ATP_grasp_subdomain_1"/>
</dbReference>
<comment type="cofactor">
    <cofactor evidence="2">
        <name>Mg(2+)</name>
        <dbReference type="ChEBI" id="CHEBI:18420"/>
    </cofactor>
</comment>
<dbReference type="NCBIfam" id="NF002528">
    <property type="entry name" value="PRK01966.1-4"/>
    <property type="match status" value="1"/>
</dbReference>
<dbReference type="GO" id="GO:0005737">
    <property type="term" value="C:cytoplasm"/>
    <property type="evidence" value="ECO:0007669"/>
    <property type="project" value="UniProtKB-SubCell"/>
</dbReference>
<keyword evidence="11 16" id="KW-0133">Cell shape</keyword>
<keyword evidence="9 17" id="KW-0067">ATP-binding</keyword>
<dbReference type="Gene3D" id="3.30.470.20">
    <property type="entry name" value="ATP-grasp fold, B domain"/>
    <property type="match status" value="1"/>
</dbReference>
<dbReference type="Proteomes" id="UP000295515">
    <property type="component" value="Unassembled WGS sequence"/>
</dbReference>
<dbReference type="UniPathway" id="UPA00219"/>
<evidence type="ECO:0000256" key="1">
    <source>
        <dbReference type="ARBA" id="ARBA00001936"/>
    </source>
</evidence>
<evidence type="ECO:0000256" key="11">
    <source>
        <dbReference type="ARBA" id="ARBA00022960"/>
    </source>
</evidence>
<evidence type="ECO:0000256" key="6">
    <source>
        <dbReference type="ARBA" id="ARBA00022618"/>
    </source>
</evidence>
<dbReference type="NCBIfam" id="TIGR01143">
    <property type="entry name" value="murF"/>
    <property type="match status" value="1"/>
</dbReference>
<keyword evidence="5 16" id="KW-0436">Ligase</keyword>
<dbReference type="Gene3D" id="3.40.1390.10">
    <property type="entry name" value="MurE/MurF, N-terminal domain"/>
    <property type="match status" value="1"/>
</dbReference>
<dbReference type="Pfam" id="PF01820">
    <property type="entry name" value="Dala_Dala_lig_N"/>
    <property type="match status" value="1"/>
</dbReference>
<dbReference type="InterPro" id="IPR051046">
    <property type="entry name" value="MurCDEF_CellWall_CoF430Synth"/>
</dbReference>
<dbReference type="InterPro" id="IPR036565">
    <property type="entry name" value="Mur-like_cat_sf"/>
</dbReference>
<comment type="subcellular location">
    <subcellularLocation>
        <location evidence="16">Cytoplasm</location>
    </subcellularLocation>
</comment>
<evidence type="ECO:0000256" key="8">
    <source>
        <dbReference type="ARBA" id="ARBA00022741"/>
    </source>
</evidence>
<dbReference type="PANTHER" id="PTHR43024:SF1">
    <property type="entry name" value="UDP-N-ACETYLMURAMOYL-TRIPEPTIDE--D-ALANYL-D-ALANINE LIGASE"/>
    <property type="match status" value="1"/>
</dbReference>
<dbReference type="Pfam" id="PF07478">
    <property type="entry name" value="Dala_Dala_lig_C"/>
    <property type="match status" value="1"/>
</dbReference>
<evidence type="ECO:0000256" key="16">
    <source>
        <dbReference type="HAMAP-Rule" id="MF_00047"/>
    </source>
</evidence>
<dbReference type="InterPro" id="IPR035911">
    <property type="entry name" value="MurE/MurF_N"/>
</dbReference>
<keyword evidence="14 17" id="KW-0131">Cell cycle</keyword>
<dbReference type="InterPro" id="IPR013221">
    <property type="entry name" value="Mur_ligase_cen"/>
</dbReference>
<dbReference type="SUPFAM" id="SSF53244">
    <property type="entry name" value="MurD-like peptide ligases, peptide-binding domain"/>
    <property type="match status" value="1"/>
</dbReference>
<dbReference type="InterPro" id="IPR011095">
    <property type="entry name" value="Dala_Dala_lig_C"/>
</dbReference>